<protein>
    <submittedName>
        <fullName evidence="1">(rape) hypothetical protein</fullName>
    </submittedName>
    <submittedName>
        <fullName evidence="2">BnaCnng41030D protein</fullName>
    </submittedName>
</protein>
<dbReference type="EMBL" id="HG994373">
    <property type="protein sequence ID" value="CAF1722055.1"/>
    <property type="molecule type" value="Genomic_DNA"/>
</dbReference>
<evidence type="ECO:0000313" key="2">
    <source>
        <dbReference type="EMBL" id="CDY62804.1"/>
    </source>
</evidence>
<name>A0A078JB19_BRANA</name>
<dbReference type="Proteomes" id="UP001295469">
    <property type="component" value="Chromosome C09"/>
</dbReference>
<dbReference type="PaxDb" id="3708-A0A078JB19"/>
<organism evidence="2 3">
    <name type="scientific">Brassica napus</name>
    <name type="common">Rape</name>
    <dbReference type="NCBI Taxonomy" id="3708"/>
    <lineage>
        <taxon>Eukaryota</taxon>
        <taxon>Viridiplantae</taxon>
        <taxon>Streptophyta</taxon>
        <taxon>Embryophyta</taxon>
        <taxon>Tracheophyta</taxon>
        <taxon>Spermatophyta</taxon>
        <taxon>Magnoliopsida</taxon>
        <taxon>eudicotyledons</taxon>
        <taxon>Gunneridae</taxon>
        <taxon>Pentapetalae</taxon>
        <taxon>rosids</taxon>
        <taxon>malvids</taxon>
        <taxon>Brassicales</taxon>
        <taxon>Brassicaceae</taxon>
        <taxon>Brassiceae</taxon>
        <taxon>Brassica</taxon>
    </lineage>
</organism>
<dbReference type="AlphaFoldDB" id="A0A078JB19"/>
<sequence length="53" mass="6350">MRILKSDHEHREMGLHKIILHEANVNETVKTVKLTLLLLKHNIDLFWKTQSYN</sequence>
<evidence type="ECO:0000313" key="3">
    <source>
        <dbReference type="Proteomes" id="UP000028999"/>
    </source>
</evidence>
<keyword evidence="3" id="KW-1185">Reference proteome</keyword>
<reference evidence="2" key="2">
    <citation type="submission" date="2014-06" db="EMBL/GenBank/DDBJ databases">
        <authorList>
            <person name="Genoscope - CEA"/>
        </authorList>
    </citation>
    <scope>NUCLEOTIDE SEQUENCE</scope>
</reference>
<evidence type="ECO:0000313" key="1">
    <source>
        <dbReference type="EMBL" id="CAF1722055.1"/>
    </source>
</evidence>
<accession>A0A078JB19</accession>
<dbReference type="Proteomes" id="UP000028999">
    <property type="component" value="Unassembled WGS sequence"/>
</dbReference>
<gene>
    <name evidence="2" type="primary">BnaCnng41030D</name>
    <name evidence="1" type="ORF">DARMORV10_C09P18690.1</name>
    <name evidence="2" type="ORF">GSBRNA2T00037622001</name>
</gene>
<reference evidence="2 3" key="1">
    <citation type="journal article" date="2014" name="Science">
        <title>Plant genetics. Early allopolyploid evolution in the post-Neolithic Brassica napus oilseed genome.</title>
        <authorList>
            <person name="Chalhoub B."/>
            <person name="Denoeud F."/>
            <person name="Liu S."/>
            <person name="Parkin I.A."/>
            <person name="Tang H."/>
            <person name="Wang X."/>
            <person name="Chiquet J."/>
            <person name="Belcram H."/>
            <person name="Tong C."/>
            <person name="Samans B."/>
            <person name="Correa M."/>
            <person name="Da Silva C."/>
            <person name="Just J."/>
            <person name="Falentin C."/>
            <person name="Koh C.S."/>
            <person name="Le Clainche I."/>
            <person name="Bernard M."/>
            <person name="Bento P."/>
            <person name="Noel B."/>
            <person name="Labadie K."/>
            <person name="Alberti A."/>
            <person name="Charles M."/>
            <person name="Arnaud D."/>
            <person name="Guo H."/>
            <person name="Daviaud C."/>
            <person name="Alamery S."/>
            <person name="Jabbari K."/>
            <person name="Zhao M."/>
            <person name="Edger P.P."/>
            <person name="Chelaifa H."/>
            <person name="Tack D."/>
            <person name="Lassalle G."/>
            <person name="Mestiri I."/>
            <person name="Schnel N."/>
            <person name="Le Paslier M.C."/>
            <person name="Fan G."/>
            <person name="Renault V."/>
            <person name="Bayer P.E."/>
            <person name="Golicz A.A."/>
            <person name="Manoli S."/>
            <person name="Lee T.H."/>
            <person name="Thi V.H."/>
            <person name="Chalabi S."/>
            <person name="Hu Q."/>
            <person name="Fan C."/>
            <person name="Tollenaere R."/>
            <person name="Lu Y."/>
            <person name="Battail C."/>
            <person name="Shen J."/>
            <person name="Sidebottom C.H."/>
            <person name="Wang X."/>
            <person name="Canaguier A."/>
            <person name="Chauveau A."/>
            <person name="Berard A."/>
            <person name="Deniot G."/>
            <person name="Guan M."/>
            <person name="Liu Z."/>
            <person name="Sun F."/>
            <person name="Lim Y.P."/>
            <person name="Lyons E."/>
            <person name="Town C.D."/>
            <person name="Bancroft I."/>
            <person name="Wang X."/>
            <person name="Meng J."/>
            <person name="Ma J."/>
            <person name="Pires J.C."/>
            <person name="King G.J."/>
            <person name="Brunel D."/>
            <person name="Delourme R."/>
            <person name="Renard M."/>
            <person name="Aury J.M."/>
            <person name="Adams K.L."/>
            <person name="Batley J."/>
            <person name="Snowdon R.J."/>
            <person name="Tost J."/>
            <person name="Edwards D."/>
            <person name="Zhou Y."/>
            <person name="Hua W."/>
            <person name="Sharpe A.G."/>
            <person name="Paterson A.H."/>
            <person name="Guan C."/>
            <person name="Wincker P."/>
        </authorList>
    </citation>
    <scope>NUCLEOTIDE SEQUENCE [LARGE SCALE GENOMIC DNA]</scope>
    <source>
        <strain evidence="3">cv. Darmor-bzh</strain>
    </source>
</reference>
<proteinExistence type="predicted"/>
<dbReference type="EMBL" id="LK034195">
    <property type="protein sequence ID" value="CDY62804.1"/>
    <property type="molecule type" value="Genomic_DNA"/>
</dbReference>
<reference evidence="1" key="3">
    <citation type="submission" date="2021-01" db="EMBL/GenBank/DDBJ databases">
        <authorList>
            <consortium name="Genoscope - CEA"/>
            <person name="William W."/>
        </authorList>
    </citation>
    <scope>NUCLEOTIDE SEQUENCE</scope>
</reference>
<dbReference type="Gramene" id="CDY62804">
    <property type="protein sequence ID" value="CDY62804"/>
    <property type="gene ID" value="GSBRNA2T00037622001"/>
</dbReference>